<protein>
    <submittedName>
        <fullName evidence="2">Uncharacterized protein</fullName>
    </submittedName>
</protein>
<reference evidence="2" key="1">
    <citation type="submission" date="2022-08" db="UniProtKB">
        <authorList>
            <consortium name="EnsemblMetazoa"/>
        </authorList>
    </citation>
    <scope>IDENTIFICATION</scope>
</reference>
<proteinExistence type="predicted"/>
<sequence length="280" mass="30365">MIGSVISLLLDTFSIPSSRELTTVSQTLHWSRSQDSRKPRNSTASRSADARLDPPVIVDPGYTPTVPEQSINSTLAIDDSRSRLSRALDVLPHFGTILITSRLSQGACSNTFAPASSYTSGGKAALPWILVFLQPSRTSATDLDLWRKKVQTHVTRVEKIMRHGAPPSPGRFISFTTSSVVAVVTTCIIRLRSSALISLRSGPQYTRSQPLVFHSSDIFDSIRLTGLPIITPADDDPEQDPSTRSLTVRTPPGSLMSALITDSLPTLGNFDTEPRGVRGL</sequence>
<feature type="region of interest" description="Disordered" evidence="1">
    <location>
        <begin position="230"/>
        <end position="252"/>
    </location>
</feature>
<name>A0A8W7P9L6_ANOCL</name>
<dbReference type="Proteomes" id="UP000075882">
    <property type="component" value="Unassembled WGS sequence"/>
</dbReference>
<organism evidence="2">
    <name type="scientific">Anopheles coluzzii</name>
    <name type="common">African malaria mosquito</name>
    <dbReference type="NCBI Taxonomy" id="1518534"/>
    <lineage>
        <taxon>Eukaryota</taxon>
        <taxon>Metazoa</taxon>
        <taxon>Ecdysozoa</taxon>
        <taxon>Arthropoda</taxon>
        <taxon>Hexapoda</taxon>
        <taxon>Insecta</taxon>
        <taxon>Pterygota</taxon>
        <taxon>Neoptera</taxon>
        <taxon>Endopterygota</taxon>
        <taxon>Diptera</taxon>
        <taxon>Nematocera</taxon>
        <taxon>Culicoidea</taxon>
        <taxon>Culicidae</taxon>
        <taxon>Anophelinae</taxon>
        <taxon>Anopheles</taxon>
    </lineage>
</organism>
<feature type="region of interest" description="Disordered" evidence="1">
    <location>
        <begin position="28"/>
        <end position="64"/>
    </location>
</feature>
<evidence type="ECO:0000256" key="1">
    <source>
        <dbReference type="SAM" id="MobiDB-lite"/>
    </source>
</evidence>
<accession>A0A8W7P9L6</accession>
<evidence type="ECO:0000313" key="2">
    <source>
        <dbReference type="EnsemblMetazoa" id="ACOM027339-PA.1"/>
    </source>
</evidence>
<dbReference type="AlphaFoldDB" id="A0A8W7P9L6"/>
<dbReference type="EnsemblMetazoa" id="ACOM027339-RA">
    <property type="protein sequence ID" value="ACOM027339-PA.1"/>
    <property type="gene ID" value="ACOM027339"/>
</dbReference>